<comment type="caution">
    <text evidence="3">The sequence shown here is derived from an EMBL/GenBank/DDBJ whole genome shotgun (WGS) entry which is preliminary data.</text>
</comment>
<keyword evidence="2" id="KW-0812">Transmembrane</keyword>
<feature type="transmembrane region" description="Helical" evidence="2">
    <location>
        <begin position="55"/>
        <end position="79"/>
    </location>
</feature>
<evidence type="ECO:0000313" key="4">
    <source>
        <dbReference type="Proteomes" id="UP001525968"/>
    </source>
</evidence>
<keyword evidence="2" id="KW-0874">Quinone</keyword>
<dbReference type="RefSeq" id="WP_261498258.1">
    <property type="nucleotide sequence ID" value="NZ_JAODYH010000001.1"/>
</dbReference>
<feature type="transmembrane region" description="Helical" evidence="2">
    <location>
        <begin position="151"/>
        <end position="174"/>
    </location>
</feature>
<evidence type="ECO:0000313" key="3">
    <source>
        <dbReference type="EMBL" id="MCT9809338.1"/>
    </source>
</evidence>
<sequence>MDAKTAFFYLFAVVLLVAAFRVVTARNPVHAVLNLILAFSQAAAIWLLLKAEFLAIALILVYLGAVMVLFLFVVMMLDIRIDALRQGFWKHFPLAAFIGALIVFEMGMVLMGGFSSVDEPKAIATTVLNAAGQIEPYSNTKELGRLLYTEYLYPIEIAATILLVAMIAAIALTLRKRKDSKAINPSEQVRVRAQDRVQLVKMAVTRQSQVQEGAGDAAAQETKA</sequence>
<comment type="function">
    <text evidence="2">NDH-1 shuttles electrons from NADH, via FMN and iron-sulfur (Fe-S) centers, to quinones in the respiratory chain. Couples the redox reaction to proton translocation (for every two electrons transferred, four hydrogen ions are translocated across the cytoplasmic membrane), and thus conserves the redox energy in a proton gradient.</text>
</comment>
<protein>
    <recommendedName>
        <fullName evidence="2">NADH-quinone oxidoreductase subunit J</fullName>
        <ecNumber evidence="2">7.1.1.-</ecNumber>
    </recommendedName>
</protein>
<dbReference type="EC" id="7.1.1.-" evidence="2"/>
<feature type="transmembrane region" description="Helical" evidence="2">
    <location>
        <begin position="31"/>
        <end position="49"/>
    </location>
</feature>
<dbReference type="InterPro" id="IPR042106">
    <property type="entry name" value="Nuo/plastoQ_OxRdtase_6_NuoJ"/>
</dbReference>
<keyword evidence="4" id="KW-1185">Reference proteome</keyword>
<keyword evidence="2" id="KW-0520">NAD</keyword>
<evidence type="ECO:0000256" key="2">
    <source>
        <dbReference type="RuleBase" id="RU004429"/>
    </source>
</evidence>
<dbReference type="Pfam" id="PF00499">
    <property type="entry name" value="Oxidored_q3"/>
    <property type="match status" value="1"/>
</dbReference>
<dbReference type="PANTHER" id="PTHR33269">
    <property type="entry name" value="NADH-UBIQUINONE OXIDOREDUCTASE CHAIN 6"/>
    <property type="match status" value="1"/>
</dbReference>
<dbReference type="EMBL" id="JAODYH010000001">
    <property type="protein sequence ID" value="MCT9809338.1"/>
    <property type="molecule type" value="Genomic_DNA"/>
</dbReference>
<feature type="transmembrane region" description="Helical" evidence="2">
    <location>
        <begin position="6"/>
        <end position="24"/>
    </location>
</feature>
<keyword evidence="3" id="KW-0560">Oxidoreductase</keyword>
<keyword evidence="2" id="KW-1133">Transmembrane helix</keyword>
<proteinExistence type="inferred from homology"/>
<dbReference type="InterPro" id="IPR001457">
    <property type="entry name" value="NADH_UbQ/plastoQ_OxRdtase_su6"/>
</dbReference>
<comment type="subcellular location">
    <subcellularLocation>
        <location evidence="2">Cell membrane</location>
        <topology evidence="2">Multi-pass membrane protein</topology>
    </subcellularLocation>
</comment>
<organism evidence="3 4">
    <name type="scientific">Acidovorax bellezanensis</name>
    <dbReference type="NCBI Taxonomy" id="2976702"/>
    <lineage>
        <taxon>Bacteria</taxon>
        <taxon>Pseudomonadati</taxon>
        <taxon>Pseudomonadota</taxon>
        <taxon>Betaproteobacteria</taxon>
        <taxon>Burkholderiales</taxon>
        <taxon>Comamonadaceae</taxon>
        <taxon>Acidovorax</taxon>
    </lineage>
</organism>
<keyword evidence="2" id="KW-1003">Cell membrane</keyword>
<dbReference type="Proteomes" id="UP001525968">
    <property type="component" value="Unassembled WGS sequence"/>
</dbReference>
<reference evidence="3 4" key="1">
    <citation type="submission" date="2022-09" db="EMBL/GenBank/DDBJ databases">
        <title>Draft genome of isolate Be4.</title>
        <authorList>
            <person name="Sanchez-Castro I."/>
            <person name="Martinez-Rodriguez P."/>
            <person name="Descostes M."/>
            <person name="Merroun M."/>
        </authorList>
    </citation>
    <scope>NUCLEOTIDE SEQUENCE [LARGE SCALE GENOMIC DNA]</scope>
    <source>
        <strain evidence="3 4">Be4</strain>
    </source>
</reference>
<dbReference type="Gene3D" id="1.20.120.1200">
    <property type="entry name" value="NADH-ubiquinone/plastoquinone oxidoreductase chain 6, subunit NuoJ"/>
    <property type="match status" value="1"/>
</dbReference>
<comment type="catalytic activity">
    <reaction evidence="2">
        <text>a quinone + NADH + 5 H(+)(in) = a quinol + NAD(+) + 4 H(+)(out)</text>
        <dbReference type="Rhea" id="RHEA:57888"/>
        <dbReference type="ChEBI" id="CHEBI:15378"/>
        <dbReference type="ChEBI" id="CHEBI:24646"/>
        <dbReference type="ChEBI" id="CHEBI:57540"/>
        <dbReference type="ChEBI" id="CHEBI:57945"/>
        <dbReference type="ChEBI" id="CHEBI:132124"/>
    </reaction>
</comment>
<dbReference type="PANTHER" id="PTHR33269:SF17">
    <property type="entry name" value="NADH-UBIQUINONE OXIDOREDUCTASE CHAIN 6"/>
    <property type="match status" value="1"/>
</dbReference>
<comment type="similarity">
    <text evidence="1 2">Belongs to the complex I subunit 6 family.</text>
</comment>
<keyword evidence="2" id="KW-0472">Membrane</keyword>
<evidence type="ECO:0000256" key="1">
    <source>
        <dbReference type="ARBA" id="ARBA00005698"/>
    </source>
</evidence>
<gene>
    <name evidence="3" type="ORF">N0K08_01695</name>
</gene>
<dbReference type="NCBIfam" id="NF005164">
    <property type="entry name" value="PRK06638.1-4"/>
    <property type="match status" value="1"/>
</dbReference>
<accession>A0ABT2PG26</accession>
<dbReference type="GO" id="GO:0050136">
    <property type="term" value="F:NADH dehydrogenase (quinone) (non-electrogenic) activity"/>
    <property type="evidence" value="ECO:0007669"/>
    <property type="project" value="UniProtKB-EC"/>
</dbReference>
<name>A0ABT2PG26_9BURK</name>
<feature type="transmembrane region" description="Helical" evidence="2">
    <location>
        <begin position="91"/>
        <end position="111"/>
    </location>
</feature>